<organism evidence="6 7">
    <name type="scientific">Marinovum algicola</name>
    <dbReference type="NCBI Taxonomy" id="42444"/>
    <lineage>
        <taxon>Bacteria</taxon>
        <taxon>Pseudomonadati</taxon>
        <taxon>Pseudomonadota</taxon>
        <taxon>Alphaproteobacteria</taxon>
        <taxon>Rhodobacterales</taxon>
        <taxon>Roseobacteraceae</taxon>
        <taxon>Marinovum</taxon>
    </lineage>
</organism>
<sequence length="255" mass="28487">MADQDRIPPNLRTLLILEILGKSDRAMTATEINEELGLPKQTLHRLCATLENNGFLTRLGTDRRYQVSRRLRELGSGLMHSSRDHIARHQILLEVSREVRETVNYVMPADTGMRYLDRVETDWAFRIQFPVGTNVPFHCTASGKCFLASLAPDARAKFVAALPLTRMTETTLTEPDLLLDELDQIAAMDYSLDREEFLEGMVAIAVPVTDPQGRFVAALAFHAPTQRVSLAQAIARKSTLQTAAVKLRGALFPES</sequence>
<accession>A0A975W6R4</accession>
<dbReference type="Proteomes" id="UP000182932">
    <property type="component" value="Unassembled WGS sequence"/>
</dbReference>
<dbReference type="InterPro" id="IPR029016">
    <property type="entry name" value="GAF-like_dom_sf"/>
</dbReference>
<dbReference type="InterPro" id="IPR050707">
    <property type="entry name" value="HTH_MetabolicPath_Reg"/>
</dbReference>
<dbReference type="Gene3D" id="1.10.10.10">
    <property type="entry name" value="Winged helix-like DNA-binding domain superfamily/Winged helix DNA-binding domain"/>
    <property type="match status" value="1"/>
</dbReference>
<dbReference type="EMBL" id="FNYY01000001">
    <property type="protein sequence ID" value="SEI60934.1"/>
    <property type="molecule type" value="Genomic_DNA"/>
</dbReference>
<dbReference type="SUPFAM" id="SSF55781">
    <property type="entry name" value="GAF domain-like"/>
    <property type="match status" value="1"/>
</dbReference>
<feature type="domain" description="IclR-ED" evidence="5">
    <location>
        <begin position="70"/>
        <end position="253"/>
    </location>
</feature>
<dbReference type="GO" id="GO:0045892">
    <property type="term" value="P:negative regulation of DNA-templated transcription"/>
    <property type="evidence" value="ECO:0007669"/>
    <property type="project" value="TreeGrafter"/>
</dbReference>
<dbReference type="GeneID" id="80816646"/>
<keyword evidence="1" id="KW-0805">Transcription regulation</keyword>
<dbReference type="Gene3D" id="3.30.450.40">
    <property type="match status" value="1"/>
</dbReference>
<keyword evidence="3" id="KW-0804">Transcription</keyword>
<evidence type="ECO:0000313" key="7">
    <source>
        <dbReference type="Proteomes" id="UP000182932"/>
    </source>
</evidence>
<dbReference type="InterPro" id="IPR036390">
    <property type="entry name" value="WH_DNA-bd_sf"/>
</dbReference>
<proteinExistence type="predicted"/>
<comment type="caution">
    <text evidence="6">The sequence shown here is derived from an EMBL/GenBank/DDBJ whole genome shotgun (WGS) entry which is preliminary data.</text>
</comment>
<evidence type="ECO:0000259" key="4">
    <source>
        <dbReference type="PROSITE" id="PS51077"/>
    </source>
</evidence>
<dbReference type="SUPFAM" id="SSF46785">
    <property type="entry name" value="Winged helix' DNA-binding domain"/>
    <property type="match status" value="1"/>
</dbReference>
<dbReference type="PROSITE" id="PS51077">
    <property type="entry name" value="HTH_ICLR"/>
    <property type="match status" value="1"/>
</dbReference>
<dbReference type="PROSITE" id="PS51078">
    <property type="entry name" value="ICLR_ED"/>
    <property type="match status" value="1"/>
</dbReference>
<dbReference type="PANTHER" id="PTHR30136">
    <property type="entry name" value="HELIX-TURN-HELIX TRANSCRIPTIONAL REGULATOR, ICLR FAMILY"/>
    <property type="match status" value="1"/>
</dbReference>
<reference evidence="6 7" key="1">
    <citation type="submission" date="2016-10" db="EMBL/GenBank/DDBJ databases">
        <authorList>
            <person name="Varghese N."/>
            <person name="Submissions S."/>
        </authorList>
    </citation>
    <scope>NUCLEOTIDE SEQUENCE [LARGE SCALE GENOMIC DNA]</scope>
    <source>
        <strain evidence="6 7">FF3</strain>
    </source>
</reference>
<dbReference type="GO" id="GO:0003677">
    <property type="term" value="F:DNA binding"/>
    <property type="evidence" value="ECO:0007669"/>
    <property type="project" value="UniProtKB-KW"/>
</dbReference>
<keyword evidence="7" id="KW-1185">Reference proteome</keyword>
<evidence type="ECO:0000256" key="2">
    <source>
        <dbReference type="ARBA" id="ARBA00023125"/>
    </source>
</evidence>
<evidence type="ECO:0000313" key="6">
    <source>
        <dbReference type="EMBL" id="SEI60934.1"/>
    </source>
</evidence>
<keyword evidence="2" id="KW-0238">DNA-binding</keyword>
<gene>
    <name evidence="6" type="ORF">SAMN04487940_101377</name>
</gene>
<dbReference type="AlphaFoldDB" id="A0A975W6R4"/>
<dbReference type="PANTHER" id="PTHR30136:SF24">
    <property type="entry name" value="HTH-TYPE TRANSCRIPTIONAL REPRESSOR ALLR"/>
    <property type="match status" value="1"/>
</dbReference>
<feature type="domain" description="HTH iclR-type" evidence="4">
    <location>
        <begin position="7"/>
        <end position="69"/>
    </location>
</feature>
<protein>
    <submittedName>
        <fullName evidence="6">Transcriptional regulator, IclR family</fullName>
    </submittedName>
</protein>
<name>A0A975W6R4_9RHOB</name>
<dbReference type="Pfam" id="PF01614">
    <property type="entry name" value="IclR_C"/>
    <property type="match status" value="1"/>
</dbReference>
<evidence type="ECO:0000256" key="3">
    <source>
        <dbReference type="ARBA" id="ARBA00023163"/>
    </source>
</evidence>
<evidence type="ECO:0000256" key="1">
    <source>
        <dbReference type="ARBA" id="ARBA00023015"/>
    </source>
</evidence>
<dbReference type="InterPro" id="IPR005471">
    <property type="entry name" value="Tscrpt_reg_IclR_N"/>
</dbReference>
<dbReference type="GO" id="GO:0003700">
    <property type="term" value="F:DNA-binding transcription factor activity"/>
    <property type="evidence" value="ECO:0007669"/>
    <property type="project" value="TreeGrafter"/>
</dbReference>
<dbReference type="RefSeq" id="WP_048530188.1">
    <property type="nucleotide sequence ID" value="NZ_CATMKJ010000003.1"/>
</dbReference>
<dbReference type="SMART" id="SM00346">
    <property type="entry name" value="HTH_ICLR"/>
    <property type="match status" value="1"/>
</dbReference>
<evidence type="ECO:0000259" key="5">
    <source>
        <dbReference type="PROSITE" id="PS51078"/>
    </source>
</evidence>
<dbReference type="InterPro" id="IPR014757">
    <property type="entry name" value="Tscrpt_reg_IclR_C"/>
</dbReference>
<dbReference type="InterPro" id="IPR036388">
    <property type="entry name" value="WH-like_DNA-bd_sf"/>
</dbReference>
<dbReference type="Pfam" id="PF09339">
    <property type="entry name" value="HTH_IclR"/>
    <property type="match status" value="1"/>
</dbReference>